<comment type="caution">
    <text evidence="3">The sequence shown here is derived from an EMBL/GenBank/DDBJ whole genome shotgun (WGS) entry which is preliminary data.</text>
</comment>
<dbReference type="InterPro" id="IPR051058">
    <property type="entry name" value="GDSL_Est/Lipase"/>
</dbReference>
<evidence type="ECO:0000256" key="1">
    <source>
        <dbReference type="ARBA" id="ARBA00022801"/>
    </source>
</evidence>
<dbReference type="GO" id="GO:0016787">
    <property type="term" value="F:hydrolase activity"/>
    <property type="evidence" value="ECO:0007669"/>
    <property type="project" value="UniProtKB-KW"/>
</dbReference>
<dbReference type="AlphaFoldDB" id="A0AA88DKC2"/>
<accession>A0AA88DKC2</accession>
<dbReference type="Gene3D" id="3.40.50.1110">
    <property type="entry name" value="SGNH hydrolase"/>
    <property type="match status" value="1"/>
</dbReference>
<feature type="compositionally biased region" description="Basic and acidic residues" evidence="2">
    <location>
        <begin position="1"/>
        <end position="10"/>
    </location>
</feature>
<protein>
    <submittedName>
        <fullName evidence="3">Uncharacterized protein</fullName>
    </submittedName>
</protein>
<sequence>MESISERQQEGQELGFKDFTPPYLAPTTTGPGWRINLDAQIENFANTREDIISSIGLPQALELLKNALFTMAKLFNTQLKELVSELTTSPEGPNFVYADPYHIVEDILENYASYGPVFENANSACCYVAGRYGGLMPCGPLSKAMAGFNQFHVVKIGFIGGGRCNCRRVRVEDHTKPTDRRRFVINGERRSAPVIWIAILRCCRDFRLCPGFELAWRRERKRERLHV</sequence>
<proteinExistence type="predicted"/>
<evidence type="ECO:0000256" key="2">
    <source>
        <dbReference type="SAM" id="MobiDB-lite"/>
    </source>
</evidence>
<evidence type="ECO:0000313" key="3">
    <source>
        <dbReference type="EMBL" id="GMN55149.1"/>
    </source>
</evidence>
<name>A0AA88DKC2_FICCA</name>
<dbReference type="InterPro" id="IPR036514">
    <property type="entry name" value="SGNH_hydro_sf"/>
</dbReference>
<dbReference type="Proteomes" id="UP001187192">
    <property type="component" value="Unassembled WGS sequence"/>
</dbReference>
<dbReference type="EMBL" id="BTGU01000055">
    <property type="protein sequence ID" value="GMN55149.1"/>
    <property type="molecule type" value="Genomic_DNA"/>
</dbReference>
<dbReference type="PANTHER" id="PTHR45648">
    <property type="entry name" value="GDSL LIPASE/ACYLHYDROLASE FAMILY PROTEIN (AFU_ORTHOLOGUE AFUA_4G14700)"/>
    <property type="match status" value="1"/>
</dbReference>
<dbReference type="PANTHER" id="PTHR45648:SF9">
    <property type="entry name" value="PROLINE-RICH PROTEIN APG, PUTATIVE-RELATED"/>
    <property type="match status" value="1"/>
</dbReference>
<evidence type="ECO:0000313" key="4">
    <source>
        <dbReference type="Proteomes" id="UP001187192"/>
    </source>
</evidence>
<reference evidence="3" key="1">
    <citation type="submission" date="2023-07" db="EMBL/GenBank/DDBJ databases">
        <title>draft genome sequence of fig (Ficus carica).</title>
        <authorList>
            <person name="Takahashi T."/>
            <person name="Nishimura K."/>
        </authorList>
    </citation>
    <scope>NUCLEOTIDE SEQUENCE</scope>
</reference>
<keyword evidence="1" id="KW-0378">Hydrolase</keyword>
<keyword evidence="4" id="KW-1185">Reference proteome</keyword>
<organism evidence="3 4">
    <name type="scientific">Ficus carica</name>
    <name type="common">Common fig</name>
    <dbReference type="NCBI Taxonomy" id="3494"/>
    <lineage>
        <taxon>Eukaryota</taxon>
        <taxon>Viridiplantae</taxon>
        <taxon>Streptophyta</taxon>
        <taxon>Embryophyta</taxon>
        <taxon>Tracheophyta</taxon>
        <taxon>Spermatophyta</taxon>
        <taxon>Magnoliopsida</taxon>
        <taxon>eudicotyledons</taxon>
        <taxon>Gunneridae</taxon>
        <taxon>Pentapetalae</taxon>
        <taxon>rosids</taxon>
        <taxon>fabids</taxon>
        <taxon>Rosales</taxon>
        <taxon>Moraceae</taxon>
        <taxon>Ficeae</taxon>
        <taxon>Ficus</taxon>
    </lineage>
</organism>
<gene>
    <name evidence="3" type="ORF">TIFTF001_024270</name>
</gene>
<feature type="region of interest" description="Disordered" evidence="2">
    <location>
        <begin position="1"/>
        <end position="21"/>
    </location>
</feature>